<dbReference type="Proteomes" id="UP000230605">
    <property type="component" value="Chromosome 5"/>
</dbReference>
<feature type="domain" description="Protein kinase" evidence="8">
    <location>
        <begin position="172"/>
        <end position="464"/>
    </location>
</feature>
<feature type="region of interest" description="Disordered" evidence="7">
    <location>
        <begin position="780"/>
        <end position="801"/>
    </location>
</feature>
<evidence type="ECO:0000256" key="1">
    <source>
        <dbReference type="ARBA" id="ARBA00022527"/>
    </source>
</evidence>
<feature type="compositionally biased region" description="Basic and acidic residues" evidence="7">
    <location>
        <begin position="532"/>
        <end position="543"/>
    </location>
</feature>
<evidence type="ECO:0000256" key="6">
    <source>
        <dbReference type="PROSITE-ProRule" id="PRU00023"/>
    </source>
</evidence>
<dbReference type="PANTHER" id="PTHR24345">
    <property type="entry name" value="SERINE/THREONINE-PROTEIN KINASE PLK"/>
    <property type="match status" value="1"/>
</dbReference>
<dbReference type="Pfam" id="PF12796">
    <property type="entry name" value="Ank_2"/>
    <property type="match status" value="2"/>
</dbReference>
<dbReference type="EMBL" id="LKMD01000108">
    <property type="protein sequence ID" value="PIA88847.1"/>
    <property type="molecule type" value="Genomic_DNA"/>
</dbReference>
<dbReference type="InterPro" id="IPR002110">
    <property type="entry name" value="Ankyrin_rpt"/>
</dbReference>
<dbReference type="Pfam" id="PF00069">
    <property type="entry name" value="Pkinase"/>
    <property type="match status" value="1"/>
</dbReference>
<evidence type="ECO:0000256" key="2">
    <source>
        <dbReference type="ARBA" id="ARBA00022679"/>
    </source>
</evidence>
<sequence>MQSFARAFQIPVPFRVRQRPQVTLFGEHGLGTTESRAGIESCLRTLCTLPPADDTGRVGRISSGHFVHIQSFLQMLDVQDGRVYPDLWSLRPRLYTLLHGINALAYMDAFVMNSIYDISLPFDASTLPVFLADAALRASFLARQVSVITDARHLESSSEEHIYFNGSAEDHIVPYRALGHGGFGYVDVVISRLSAKPYARKRVARGRDSDDNRRVQQYLVDEIRLMKNLRHRHLTKIVQSYSDYKHIGFLMEPIAECNLHQFLAKRPFPESHLMALRQFYGCLASGVDYLHQKKIRHRDLKLENVLVKNFQVYIADFGTAMGWTASKRGTTQTRGVPATPHYMAPEVDSKQSRNVASDMWSLGIVFLEILTVLKGHTFSKWKDHLKKKADRARTDPWPCRNLGAVHEWMATLATTQRHEWVDDESLAWRDNEPLTWIKSLLEPNQDARLGSRALVTTIADSMYFRSFACPDCAEDFLDPHYRYGDGHEWPEISRDAIEAEVTALVGAGAAIPEQMDDRKTEMVTRWLGQTQEHFDPQPNEDPRPFPMPGAYTDWLEQQSPEPQGSAPDSGYDSASRVEEPGRPDSVKSPTKQAFHDGGFFVDHEDDSSDATSTADGPAETYTPGQLFPIVHDTSSDSSEEANPIDSPMLDQIAEEDEEPCFSQSLARANGTSLVQVPEGRVVRFQDEKTVRYQYVEEDNSTQTVELWRAERALPISGPVLELNTLHQEGPQQQNQSQVEGVPPVQDRIDPPAVADVAIGDMPLDQEMVLSLLKAPSHLTSKPLKKHAKPPGKPKEPYLLPWHSEPTLAPELVLNPTERRPYSLSNTELEGLQVVALSTKAIDDSKGKPKKKSKQVAEAKKPWPEKLSAQNVNRLNKEDKAKRRTEKRSFDDDTFTPASFIEAAWQSAEAADSLATSVMSDTTAKKLRGIKLVWDDKAYSYLERYTKAGRVAPVRLLLDQGCNCGTVLKPRPKPLINAIEGRSARHNKCVRALIKAGTNVNVKYRGKTPIHIALEQSYFDGFQKLLAMLLAAGAELNIPDTTGEFPLTKLFKGSAGDVPLEDYQKECLGLIFHPKVQCTVDANVRQPFTLDTPLHQAVRRRTAQAVALLIHKGADVNAKNASGTTPLLMAANQWRGKLSDQQERMLRYLLDAESIDLDAKGGTLGRTALHHAAAAGCAVALDMLLESGADKSVQDKDGNTALAILEAGRDADAPAKDFQVMLDMLTE</sequence>
<dbReference type="CDD" id="cd00180">
    <property type="entry name" value="PKc"/>
    <property type="match status" value="1"/>
</dbReference>
<dbReference type="PROSITE" id="PS50011">
    <property type="entry name" value="PROTEIN_KINASE_DOM"/>
    <property type="match status" value="1"/>
</dbReference>
<evidence type="ECO:0000256" key="4">
    <source>
        <dbReference type="ARBA" id="ARBA00022777"/>
    </source>
</evidence>
<keyword evidence="5" id="KW-0067">ATP-binding</keyword>
<feature type="region of interest" description="Disordered" evidence="7">
    <location>
        <begin position="531"/>
        <end position="643"/>
    </location>
</feature>
<feature type="region of interest" description="Disordered" evidence="7">
    <location>
        <begin position="842"/>
        <end position="890"/>
    </location>
</feature>
<dbReference type="Gene3D" id="1.25.40.20">
    <property type="entry name" value="Ankyrin repeat-containing domain"/>
    <property type="match status" value="2"/>
</dbReference>
<keyword evidence="1" id="KW-0723">Serine/threonine-protein kinase</keyword>
<feature type="compositionally biased region" description="Basic residues" evidence="7">
    <location>
        <begin position="782"/>
        <end position="791"/>
    </location>
</feature>
<dbReference type="OrthoDB" id="3633612at2759"/>
<dbReference type="GO" id="GO:0005634">
    <property type="term" value="C:nucleus"/>
    <property type="evidence" value="ECO:0007669"/>
    <property type="project" value="TreeGrafter"/>
</dbReference>
<keyword evidence="6" id="KW-0040">ANK repeat</keyword>
<feature type="repeat" description="ANK" evidence="6">
    <location>
        <begin position="1088"/>
        <end position="1120"/>
    </location>
</feature>
<dbReference type="InterPro" id="IPR008271">
    <property type="entry name" value="Ser/Thr_kinase_AS"/>
</dbReference>
<dbReference type="PANTHER" id="PTHR24345:SF0">
    <property type="entry name" value="CELL CYCLE SERINE_THREONINE-PROTEIN KINASE CDC5_MSD2"/>
    <property type="match status" value="1"/>
</dbReference>
<keyword evidence="4 9" id="KW-0418">Kinase</keyword>
<dbReference type="GO" id="GO:0005524">
    <property type="term" value="F:ATP binding"/>
    <property type="evidence" value="ECO:0007669"/>
    <property type="project" value="UniProtKB-KW"/>
</dbReference>
<feature type="repeat" description="ANK" evidence="6">
    <location>
        <begin position="1163"/>
        <end position="1195"/>
    </location>
</feature>
<evidence type="ECO:0000256" key="3">
    <source>
        <dbReference type="ARBA" id="ARBA00022741"/>
    </source>
</evidence>
<dbReference type="InterPro" id="IPR000719">
    <property type="entry name" value="Prot_kinase_dom"/>
</dbReference>
<protein>
    <submittedName>
        <fullName evidence="9">Serine/threonine-protein kinase PLK3</fullName>
    </submittedName>
</protein>
<dbReference type="SMART" id="SM00220">
    <property type="entry name" value="S_TKc"/>
    <property type="match status" value="1"/>
</dbReference>
<dbReference type="SMART" id="SM00248">
    <property type="entry name" value="ANK"/>
    <property type="match status" value="5"/>
</dbReference>
<dbReference type="GO" id="GO:0004674">
    <property type="term" value="F:protein serine/threonine kinase activity"/>
    <property type="evidence" value="ECO:0007669"/>
    <property type="project" value="UniProtKB-KW"/>
</dbReference>
<dbReference type="InterPro" id="IPR036770">
    <property type="entry name" value="Ankyrin_rpt-contain_sf"/>
</dbReference>
<feature type="compositionally biased region" description="Basic and acidic residues" evidence="7">
    <location>
        <begin position="874"/>
        <end position="890"/>
    </location>
</feature>
<evidence type="ECO:0000256" key="7">
    <source>
        <dbReference type="SAM" id="MobiDB-lite"/>
    </source>
</evidence>
<feature type="compositionally biased region" description="Basic and acidic residues" evidence="7">
    <location>
        <begin position="854"/>
        <end position="863"/>
    </location>
</feature>
<name>A0A2G5H8I9_CERBT</name>
<dbReference type="Gene3D" id="3.30.200.20">
    <property type="entry name" value="Phosphorylase Kinase, domain 1"/>
    <property type="match status" value="1"/>
</dbReference>
<dbReference type="PROSITE" id="PS50297">
    <property type="entry name" value="ANK_REP_REGION"/>
    <property type="match status" value="3"/>
</dbReference>
<feature type="repeat" description="ANK" evidence="6">
    <location>
        <begin position="1004"/>
        <end position="1040"/>
    </location>
</feature>
<dbReference type="SUPFAM" id="SSF56112">
    <property type="entry name" value="Protein kinase-like (PK-like)"/>
    <property type="match status" value="1"/>
</dbReference>
<evidence type="ECO:0000256" key="5">
    <source>
        <dbReference type="ARBA" id="ARBA00022840"/>
    </source>
</evidence>
<dbReference type="AlphaFoldDB" id="A0A2G5H8I9"/>
<feature type="compositionally biased region" description="Basic and acidic residues" evidence="7">
    <location>
        <begin position="575"/>
        <end position="585"/>
    </location>
</feature>
<comment type="caution">
    <text evidence="9">The sequence shown here is derived from an EMBL/GenBank/DDBJ whole genome shotgun (WGS) entry which is preliminary data.</text>
</comment>
<evidence type="ECO:0000313" key="10">
    <source>
        <dbReference type="Proteomes" id="UP000230605"/>
    </source>
</evidence>
<gene>
    <name evidence="9" type="ORF">CB0940_07550</name>
</gene>
<dbReference type="PROSITE" id="PS50088">
    <property type="entry name" value="ANK_REPEAT"/>
    <property type="match status" value="3"/>
</dbReference>
<keyword evidence="2" id="KW-0808">Transferase</keyword>
<evidence type="ECO:0000259" key="8">
    <source>
        <dbReference type="PROSITE" id="PS50011"/>
    </source>
</evidence>
<proteinExistence type="predicted"/>
<dbReference type="PROSITE" id="PS00108">
    <property type="entry name" value="PROTEIN_KINASE_ST"/>
    <property type="match status" value="1"/>
</dbReference>
<dbReference type="SUPFAM" id="SSF48403">
    <property type="entry name" value="Ankyrin repeat"/>
    <property type="match status" value="1"/>
</dbReference>
<keyword evidence="3" id="KW-0547">Nucleotide-binding</keyword>
<evidence type="ECO:0000313" key="9">
    <source>
        <dbReference type="EMBL" id="PIA88847.1"/>
    </source>
</evidence>
<reference evidence="9 10" key="1">
    <citation type="submission" date="2015-10" db="EMBL/GenBank/DDBJ databases">
        <title>The cercosporin biosynthetic gene cluster was horizontally transferred to several fungal lineages and shown to be expanded in Cercospora beticola based on microsynteny with recipient genomes.</title>
        <authorList>
            <person name="De Jonge R."/>
            <person name="Ebert M.K."/>
            <person name="Suttle J.C."/>
            <person name="Jurick Ii W.M."/>
            <person name="Secor G.A."/>
            <person name="Thomma B.P."/>
            <person name="Van De Peer Y."/>
            <person name="Bolton M.D."/>
        </authorList>
    </citation>
    <scope>NUCLEOTIDE SEQUENCE [LARGE SCALE GENOMIC DNA]</scope>
    <source>
        <strain evidence="9 10">09-40</strain>
    </source>
</reference>
<dbReference type="Gene3D" id="1.10.510.10">
    <property type="entry name" value="Transferase(Phosphotransferase) domain 1"/>
    <property type="match status" value="1"/>
</dbReference>
<dbReference type="InterPro" id="IPR011009">
    <property type="entry name" value="Kinase-like_dom_sf"/>
</dbReference>
<accession>A0A2G5H8I9</accession>
<organism evidence="9 10">
    <name type="scientific">Cercospora beticola</name>
    <name type="common">Sugarbeet leaf spot fungus</name>
    <dbReference type="NCBI Taxonomy" id="122368"/>
    <lineage>
        <taxon>Eukaryota</taxon>
        <taxon>Fungi</taxon>
        <taxon>Dikarya</taxon>
        <taxon>Ascomycota</taxon>
        <taxon>Pezizomycotina</taxon>
        <taxon>Dothideomycetes</taxon>
        <taxon>Dothideomycetidae</taxon>
        <taxon>Mycosphaerellales</taxon>
        <taxon>Mycosphaerellaceae</taxon>
        <taxon>Cercospora</taxon>
    </lineage>
</organism>